<evidence type="ECO:0000256" key="1">
    <source>
        <dbReference type="SAM" id="MobiDB-lite"/>
    </source>
</evidence>
<dbReference type="Gene3D" id="3.30.530.20">
    <property type="match status" value="1"/>
</dbReference>
<dbReference type="AlphaFoldDB" id="A0A6G9YFM3"/>
<dbReference type="CDD" id="cd07812">
    <property type="entry name" value="SRPBCC"/>
    <property type="match status" value="1"/>
</dbReference>
<gene>
    <name evidence="2" type="ORF">F5544_20375</name>
</gene>
<sequence length="167" mass="18022">MGHVSYTAEGAAPAEFAFEYVADYRNLPRWVFGVKHYTPVGEQSRGVGAVFDSALNLGPMTLHLRGEVIEWEDNAVITLRAVKGVEGTARWTFEPIDAGHSRIGVVLDYRVPGGIAGRALDRVIQAIVGPTVKHAEKHLRHQIESAYAASKNPSATEDAASGDVASR</sequence>
<keyword evidence="3" id="KW-1185">Reference proteome</keyword>
<dbReference type="InterPro" id="IPR019587">
    <property type="entry name" value="Polyketide_cyclase/dehydratase"/>
</dbReference>
<dbReference type="SUPFAM" id="SSF55961">
    <property type="entry name" value="Bet v1-like"/>
    <property type="match status" value="1"/>
</dbReference>
<evidence type="ECO:0000313" key="2">
    <source>
        <dbReference type="EMBL" id="QIS11940.1"/>
    </source>
</evidence>
<evidence type="ECO:0000313" key="3">
    <source>
        <dbReference type="Proteomes" id="UP000503540"/>
    </source>
</evidence>
<name>A0A6G9YFM3_9NOCA</name>
<dbReference type="KEGG" id="nah:F5544_20375"/>
<organism evidence="2 3">
    <name type="scientific">Nocardia arthritidis</name>
    <dbReference type="NCBI Taxonomy" id="228602"/>
    <lineage>
        <taxon>Bacteria</taxon>
        <taxon>Bacillati</taxon>
        <taxon>Actinomycetota</taxon>
        <taxon>Actinomycetes</taxon>
        <taxon>Mycobacteriales</taxon>
        <taxon>Nocardiaceae</taxon>
        <taxon>Nocardia</taxon>
    </lineage>
</organism>
<accession>A0A6G9YFM3</accession>
<dbReference type="RefSeq" id="WP_167474693.1">
    <property type="nucleotide sequence ID" value="NZ_CP046172.1"/>
</dbReference>
<dbReference type="Proteomes" id="UP000503540">
    <property type="component" value="Chromosome"/>
</dbReference>
<dbReference type="Pfam" id="PF10604">
    <property type="entry name" value="Polyketide_cyc2"/>
    <property type="match status" value="1"/>
</dbReference>
<feature type="region of interest" description="Disordered" evidence="1">
    <location>
        <begin position="145"/>
        <end position="167"/>
    </location>
</feature>
<reference evidence="2 3" key="1">
    <citation type="journal article" date="2019" name="ACS Chem. Biol.">
        <title>Identification and Mobilization of a Cryptic Antibiotic Biosynthesis Gene Locus from a Human-Pathogenic Nocardia Isolate.</title>
        <authorList>
            <person name="Herisse M."/>
            <person name="Ishida K."/>
            <person name="Porter J.L."/>
            <person name="Howden B."/>
            <person name="Hertweck C."/>
            <person name="Stinear T.P."/>
            <person name="Pidot S.J."/>
        </authorList>
    </citation>
    <scope>NUCLEOTIDE SEQUENCE [LARGE SCALE GENOMIC DNA]</scope>
    <source>
        <strain evidence="2 3">AUSMDU00012717</strain>
    </source>
</reference>
<proteinExistence type="predicted"/>
<dbReference type="EMBL" id="CP046172">
    <property type="protein sequence ID" value="QIS11940.1"/>
    <property type="molecule type" value="Genomic_DNA"/>
</dbReference>
<protein>
    <submittedName>
        <fullName evidence="2">SRPBCC family protein</fullName>
    </submittedName>
</protein>
<dbReference type="InterPro" id="IPR023393">
    <property type="entry name" value="START-like_dom_sf"/>
</dbReference>